<dbReference type="Gene3D" id="1.20.1250.20">
    <property type="entry name" value="MFS general substrate transporter like domains"/>
    <property type="match status" value="1"/>
</dbReference>
<dbReference type="SUPFAM" id="SSF103473">
    <property type="entry name" value="MFS general substrate transporter"/>
    <property type="match status" value="1"/>
</dbReference>
<feature type="transmembrane region" description="Helical" evidence="7">
    <location>
        <begin position="205"/>
        <end position="228"/>
    </location>
</feature>
<keyword evidence="5 7" id="KW-1133">Transmembrane helix</keyword>
<dbReference type="PANTHER" id="PTHR43266">
    <property type="entry name" value="MACROLIDE-EFFLUX PROTEIN"/>
    <property type="match status" value="1"/>
</dbReference>
<feature type="transmembrane region" description="Helical" evidence="7">
    <location>
        <begin position="277"/>
        <end position="295"/>
    </location>
</feature>
<dbReference type="InterPro" id="IPR036259">
    <property type="entry name" value="MFS_trans_sf"/>
</dbReference>
<feature type="transmembrane region" description="Helical" evidence="7">
    <location>
        <begin position="43"/>
        <end position="60"/>
    </location>
</feature>
<accession>A0A974S2S9</accession>
<feature type="transmembrane region" description="Helical" evidence="7">
    <location>
        <begin position="97"/>
        <end position="121"/>
    </location>
</feature>
<feature type="transmembrane region" description="Helical" evidence="7">
    <location>
        <begin position="364"/>
        <end position="383"/>
    </location>
</feature>
<keyword evidence="4 7" id="KW-0812">Transmembrane</keyword>
<dbReference type="GO" id="GO:0005886">
    <property type="term" value="C:plasma membrane"/>
    <property type="evidence" value="ECO:0007669"/>
    <property type="project" value="UniProtKB-SubCell"/>
</dbReference>
<evidence type="ECO:0000313" key="9">
    <source>
        <dbReference type="Proteomes" id="UP000595254"/>
    </source>
</evidence>
<feature type="transmembrane region" description="Helical" evidence="7">
    <location>
        <begin position="72"/>
        <end position="91"/>
    </location>
</feature>
<sequence>MLNNKNVWILISGEFIAGLGMWLGVIGNLEFLQAIVPSDLNKSLILLAGMFAGLLVGPMAGRIIDVTSKKKVLLYSGAARIFSTGFMFLAIMQENIWWMVVYMVGIGLAAAFYFPALQACIPMIAKDGDLLTLNGIHMNAGTIARILGTVLAGILLVYISLFSLYSLAILSYIVIFICTLFLNFEEKITPQSNAAGKGGFKELLPLLKTLPQVVMGLFLFLIPTLFLGSFNLMVLKISELQNDPQIKSWLYTAEGIAFMLGAFLVKRFFDGKDPVKIMMTFSIVIAFTHLSLYFADLRIPAIISFAVFGFSAGAFFPVAATMFQTTVPREFHGRFFSFRGMLDRISFQVVLVCSGFFLDTIGFKNMVLCFGIVSIVLVAYFAAKQYKGTSQKPKLSL</sequence>
<dbReference type="RefSeq" id="WP_040374226.1">
    <property type="nucleotide sequence ID" value="NZ_CP068053.1"/>
</dbReference>
<name>A0A974S2S9_PERPY</name>
<dbReference type="AlphaFoldDB" id="A0A974S2S9"/>
<keyword evidence="3" id="KW-1003">Cell membrane</keyword>
<feature type="transmembrane region" description="Helical" evidence="7">
    <location>
        <begin position="248"/>
        <end position="265"/>
    </location>
</feature>
<dbReference type="CDD" id="cd06173">
    <property type="entry name" value="MFS_MefA_like"/>
    <property type="match status" value="1"/>
</dbReference>
<keyword evidence="6 7" id="KW-0472">Membrane</keyword>
<evidence type="ECO:0000256" key="5">
    <source>
        <dbReference type="ARBA" id="ARBA00022989"/>
    </source>
</evidence>
<evidence type="ECO:0000313" key="8">
    <source>
        <dbReference type="EMBL" id="QQT01750.1"/>
    </source>
</evidence>
<feature type="transmembrane region" description="Helical" evidence="7">
    <location>
        <begin position="301"/>
        <end position="320"/>
    </location>
</feature>
<reference evidence="8 9" key="1">
    <citation type="submission" date="2021-01" db="EMBL/GenBank/DDBJ databases">
        <title>FDA dAtabase for Regulatory Grade micrObial Sequences (FDA-ARGOS): Supporting development and validation of Infectious Disease Dx tests.</title>
        <authorList>
            <person name="Nelson B."/>
            <person name="Plummer A."/>
            <person name="Tallon L."/>
            <person name="Sadzewicz L."/>
            <person name="Zhao X."/>
            <person name="Boylan J."/>
            <person name="Ott S."/>
            <person name="Bowen H."/>
            <person name="Vavikolanu K."/>
            <person name="Mehta A."/>
            <person name="Aluvathingal J."/>
            <person name="Nadendla S."/>
            <person name="Myers T."/>
            <person name="Yan Y."/>
            <person name="Sichtig H."/>
        </authorList>
    </citation>
    <scope>NUCLEOTIDE SEQUENCE [LARGE SCALE GENOMIC DNA]</scope>
    <source>
        <strain evidence="8 9">FDAARGOS_1161</strain>
    </source>
</reference>
<feature type="transmembrane region" description="Helical" evidence="7">
    <location>
        <begin position="165"/>
        <end position="184"/>
    </location>
</feature>
<dbReference type="InterPro" id="IPR011701">
    <property type="entry name" value="MFS"/>
</dbReference>
<keyword evidence="2" id="KW-0813">Transport</keyword>
<evidence type="ECO:0000256" key="1">
    <source>
        <dbReference type="ARBA" id="ARBA00004651"/>
    </source>
</evidence>
<dbReference type="PANTHER" id="PTHR43266:SF7">
    <property type="entry name" value="TRANSPORTER, PUTATIVE-RELATED"/>
    <property type="match status" value="1"/>
</dbReference>
<proteinExistence type="predicted"/>
<protein>
    <submittedName>
        <fullName evidence="8">MFS transporter</fullName>
    </submittedName>
</protein>
<dbReference type="KEGG" id="ppsr:I6J18_07810"/>
<evidence type="ECO:0000256" key="2">
    <source>
        <dbReference type="ARBA" id="ARBA00022448"/>
    </source>
</evidence>
<feature type="transmembrane region" description="Helical" evidence="7">
    <location>
        <begin position="7"/>
        <end position="31"/>
    </location>
</feature>
<evidence type="ECO:0000256" key="6">
    <source>
        <dbReference type="ARBA" id="ARBA00023136"/>
    </source>
</evidence>
<comment type="subcellular location">
    <subcellularLocation>
        <location evidence="1">Cell membrane</location>
        <topology evidence="1">Multi-pass membrane protein</topology>
    </subcellularLocation>
</comment>
<dbReference type="EMBL" id="CP068053">
    <property type="protein sequence ID" value="QQT01750.1"/>
    <property type="molecule type" value="Genomic_DNA"/>
</dbReference>
<organism evidence="8 9">
    <name type="scientific">Peribacillus psychrosaccharolyticus</name>
    <name type="common">Bacillus psychrosaccharolyticus</name>
    <dbReference type="NCBI Taxonomy" id="1407"/>
    <lineage>
        <taxon>Bacteria</taxon>
        <taxon>Bacillati</taxon>
        <taxon>Bacillota</taxon>
        <taxon>Bacilli</taxon>
        <taxon>Bacillales</taxon>
        <taxon>Bacillaceae</taxon>
        <taxon>Peribacillus</taxon>
    </lineage>
</organism>
<evidence type="ECO:0000256" key="3">
    <source>
        <dbReference type="ARBA" id="ARBA00022475"/>
    </source>
</evidence>
<evidence type="ECO:0000256" key="7">
    <source>
        <dbReference type="SAM" id="Phobius"/>
    </source>
</evidence>
<dbReference type="Pfam" id="PF07690">
    <property type="entry name" value="MFS_1"/>
    <property type="match status" value="2"/>
</dbReference>
<dbReference type="GO" id="GO:0022857">
    <property type="term" value="F:transmembrane transporter activity"/>
    <property type="evidence" value="ECO:0007669"/>
    <property type="project" value="InterPro"/>
</dbReference>
<keyword evidence="9" id="KW-1185">Reference proteome</keyword>
<gene>
    <name evidence="8" type="ORF">I6J18_07810</name>
</gene>
<dbReference type="Proteomes" id="UP000595254">
    <property type="component" value="Chromosome"/>
</dbReference>
<evidence type="ECO:0000256" key="4">
    <source>
        <dbReference type="ARBA" id="ARBA00022692"/>
    </source>
</evidence>